<feature type="transmembrane region" description="Helical" evidence="1">
    <location>
        <begin position="15"/>
        <end position="35"/>
    </location>
</feature>
<proteinExistence type="predicted"/>
<name>A0A382BWV8_9ZZZZ</name>
<accession>A0A382BWV8</accession>
<organism evidence="2">
    <name type="scientific">marine metagenome</name>
    <dbReference type="NCBI Taxonomy" id="408172"/>
    <lineage>
        <taxon>unclassified sequences</taxon>
        <taxon>metagenomes</taxon>
        <taxon>ecological metagenomes</taxon>
    </lineage>
</organism>
<keyword evidence="1" id="KW-0812">Transmembrane</keyword>
<dbReference type="EMBL" id="UINC01031462">
    <property type="protein sequence ID" value="SVB17553.1"/>
    <property type="molecule type" value="Genomic_DNA"/>
</dbReference>
<keyword evidence="1" id="KW-0472">Membrane</keyword>
<sequence length="133" mass="15287">MSLFDKFGLDFAELIGPWIGVLVSISVAFWFKDFVTNLMQGLKFKLNPAFSEGDHVILNDEDAIIVKIGIRETVFGVYSNKGYTWRFVQNNRIQMLKLEKVINKDLHLDTAAEKGQRLQELIDHAQSEKIQKN</sequence>
<evidence type="ECO:0000256" key="1">
    <source>
        <dbReference type="SAM" id="Phobius"/>
    </source>
</evidence>
<protein>
    <submittedName>
        <fullName evidence="2">Uncharacterized protein</fullName>
    </submittedName>
</protein>
<feature type="non-terminal residue" evidence="2">
    <location>
        <position position="133"/>
    </location>
</feature>
<reference evidence="2" key="1">
    <citation type="submission" date="2018-05" db="EMBL/GenBank/DDBJ databases">
        <authorList>
            <person name="Lanie J.A."/>
            <person name="Ng W.-L."/>
            <person name="Kazmierczak K.M."/>
            <person name="Andrzejewski T.M."/>
            <person name="Davidsen T.M."/>
            <person name="Wayne K.J."/>
            <person name="Tettelin H."/>
            <person name="Glass J.I."/>
            <person name="Rusch D."/>
            <person name="Podicherti R."/>
            <person name="Tsui H.-C.T."/>
            <person name="Winkler M.E."/>
        </authorList>
    </citation>
    <scope>NUCLEOTIDE SEQUENCE</scope>
</reference>
<keyword evidence="1" id="KW-1133">Transmembrane helix</keyword>
<evidence type="ECO:0000313" key="2">
    <source>
        <dbReference type="EMBL" id="SVB17553.1"/>
    </source>
</evidence>
<gene>
    <name evidence="2" type="ORF">METZ01_LOCUS170407</name>
</gene>
<dbReference type="AlphaFoldDB" id="A0A382BWV8"/>